<dbReference type="EMBL" id="JAEPRC010000926">
    <property type="protein sequence ID" value="KAG2190652.1"/>
    <property type="molecule type" value="Genomic_DNA"/>
</dbReference>
<accession>A0A8H7QDH2</accession>
<evidence type="ECO:0000259" key="7">
    <source>
        <dbReference type="PROSITE" id="PS51469"/>
    </source>
</evidence>
<organism evidence="8 9">
    <name type="scientific">Mucor plumbeus</name>
    <dbReference type="NCBI Taxonomy" id="97098"/>
    <lineage>
        <taxon>Eukaryota</taxon>
        <taxon>Fungi</taxon>
        <taxon>Fungi incertae sedis</taxon>
        <taxon>Mucoromycota</taxon>
        <taxon>Mucoromycotina</taxon>
        <taxon>Mucoromycetes</taxon>
        <taxon>Mucorales</taxon>
        <taxon>Mucorineae</taxon>
        <taxon>Mucoraceae</taxon>
        <taxon>Mucor</taxon>
    </lineage>
</organism>
<dbReference type="Gene3D" id="2.60.120.260">
    <property type="entry name" value="Galactose-binding domain-like"/>
    <property type="match status" value="1"/>
</dbReference>
<feature type="compositionally biased region" description="Basic and acidic residues" evidence="5">
    <location>
        <begin position="27"/>
        <end position="39"/>
    </location>
</feature>
<keyword evidence="2 6" id="KW-0812">Transmembrane</keyword>
<dbReference type="PANTHER" id="PTHR12911">
    <property type="entry name" value="SAD1/UNC-84-LIKE PROTEIN-RELATED"/>
    <property type="match status" value="1"/>
</dbReference>
<dbReference type="GO" id="GO:0016020">
    <property type="term" value="C:membrane"/>
    <property type="evidence" value="ECO:0007669"/>
    <property type="project" value="UniProtKB-SubCell"/>
</dbReference>
<protein>
    <recommendedName>
        <fullName evidence="7">SUN domain-containing protein</fullName>
    </recommendedName>
</protein>
<keyword evidence="9" id="KW-1185">Reference proteome</keyword>
<dbReference type="Proteomes" id="UP000650833">
    <property type="component" value="Unassembled WGS sequence"/>
</dbReference>
<evidence type="ECO:0000313" key="8">
    <source>
        <dbReference type="EMBL" id="KAG2190652.1"/>
    </source>
</evidence>
<dbReference type="AlphaFoldDB" id="A0A8H7QDH2"/>
<gene>
    <name evidence="8" type="ORF">INT46_000392</name>
</gene>
<reference evidence="8" key="1">
    <citation type="submission" date="2020-12" db="EMBL/GenBank/DDBJ databases">
        <title>Metabolic potential, ecology and presence of endohyphal bacteria is reflected in genomic diversity of Mucoromycotina.</title>
        <authorList>
            <person name="Muszewska A."/>
            <person name="Okrasinska A."/>
            <person name="Steczkiewicz K."/>
            <person name="Drgas O."/>
            <person name="Orlowska M."/>
            <person name="Perlinska-Lenart U."/>
            <person name="Aleksandrzak-Piekarczyk T."/>
            <person name="Szatraj K."/>
            <person name="Zielenkiewicz U."/>
            <person name="Pilsyk S."/>
            <person name="Malc E."/>
            <person name="Mieczkowski P."/>
            <person name="Kruszewska J.S."/>
            <person name="Biernat P."/>
            <person name="Pawlowska J."/>
        </authorList>
    </citation>
    <scope>NUCLEOTIDE SEQUENCE</scope>
    <source>
        <strain evidence="8">CBS 226.32</strain>
    </source>
</reference>
<feature type="transmembrane region" description="Helical" evidence="6">
    <location>
        <begin position="92"/>
        <end position="113"/>
    </location>
</feature>
<evidence type="ECO:0000256" key="4">
    <source>
        <dbReference type="ARBA" id="ARBA00023136"/>
    </source>
</evidence>
<dbReference type="InterPro" id="IPR045119">
    <property type="entry name" value="SUN1-5"/>
</dbReference>
<dbReference type="PROSITE" id="PS51469">
    <property type="entry name" value="SUN"/>
    <property type="match status" value="1"/>
</dbReference>
<feature type="transmembrane region" description="Helical" evidence="6">
    <location>
        <begin position="125"/>
        <end position="146"/>
    </location>
</feature>
<comment type="subcellular location">
    <subcellularLocation>
        <location evidence="1">Membrane</location>
    </subcellularLocation>
</comment>
<evidence type="ECO:0000256" key="5">
    <source>
        <dbReference type="SAM" id="MobiDB-lite"/>
    </source>
</evidence>
<comment type="caution">
    <text evidence="8">The sequence shown here is derived from an EMBL/GenBank/DDBJ whole genome shotgun (WGS) entry which is preliminary data.</text>
</comment>
<dbReference type="GO" id="GO:0043495">
    <property type="term" value="F:protein-membrane adaptor activity"/>
    <property type="evidence" value="ECO:0007669"/>
    <property type="project" value="TreeGrafter"/>
</dbReference>
<evidence type="ECO:0000256" key="1">
    <source>
        <dbReference type="ARBA" id="ARBA00004370"/>
    </source>
</evidence>
<sequence>MTNSTLRPDMKLRSGRSIPRNSSRLTNDAKEPTEEHEKGVKESWKESILKILIAPSLDILNEIRWPDWNHFNTYADDFSQMLYALIDYSKNYSIMLVLIIVSIGTFIGGYVHVFAQQQYLGKLKWALSILIVLAILSIISNPIYYYQSIPNIIPVTSYSDASKATANQYTLLSEQALDLEKLFQKSQYNNKLILEQLSFISKQIKEQQSQLNYQREDYRRIWDALYTQNQYMLSVSNDIKLDVIEALQDNTVAVFHKRNEELKVSPEFLEYMKTANFIQAFIGHNKQTIRSFIQDELHYFFLTHKDTTSSIAEKIEQIPSSLEQLVQTTLKKYHQDDNEPDFALRSRGGAIVLSKTSKTYRPPTTSRSLLLRALGYYPMVKSPWAVIRPSIQVGECWSMNGSNGTIAISLSANIFMKTMTLEHPSVNTLLNDIISAPKVFKVFGSRNDLFDLQEKPLFLGEFEYNIHSEYKAQKFLLKESDRAFNTATIQFMSNWGNPNFTDIYRIKISGKPVT</sequence>
<keyword evidence="3 6" id="KW-1133">Transmembrane helix</keyword>
<name>A0A8H7QDH2_9FUNG</name>
<dbReference type="GO" id="GO:0005635">
    <property type="term" value="C:nuclear envelope"/>
    <property type="evidence" value="ECO:0007669"/>
    <property type="project" value="TreeGrafter"/>
</dbReference>
<dbReference type="InterPro" id="IPR012919">
    <property type="entry name" value="SUN_dom"/>
</dbReference>
<keyword evidence="4 6" id="KW-0472">Membrane</keyword>
<dbReference type="Pfam" id="PF07738">
    <property type="entry name" value="Sad1_UNC"/>
    <property type="match status" value="1"/>
</dbReference>
<evidence type="ECO:0000256" key="6">
    <source>
        <dbReference type="SAM" id="Phobius"/>
    </source>
</evidence>
<dbReference type="PANTHER" id="PTHR12911:SF8">
    <property type="entry name" value="KLAROID PROTEIN-RELATED"/>
    <property type="match status" value="1"/>
</dbReference>
<proteinExistence type="predicted"/>
<feature type="domain" description="SUN" evidence="7">
    <location>
        <begin position="348"/>
        <end position="513"/>
    </location>
</feature>
<evidence type="ECO:0000256" key="2">
    <source>
        <dbReference type="ARBA" id="ARBA00022692"/>
    </source>
</evidence>
<evidence type="ECO:0000313" key="9">
    <source>
        <dbReference type="Proteomes" id="UP000650833"/>
    </source>
</evidence>
<dbReference type="OrthoDB" id="342281at2759"/>
<feature type="region of interest" description="Disordered" evidence="5">
    <location>
        <begin position="1"/>
        <end position="39"/>
    </location>
</feature>
<evidence type="ECO:0000256" key="3">
    <source>
        <dbReference type="ARBA" id="ARBA00022989"/>
    </source>
</evidence>